<dbReference type="RefSeq" id="WP_344041252.1">
    <property type="nucleotide sequence ID" value="NZ_BAAAKE010000028.1"/>
</dbReference>
<sequence length="58" mass="6543">MGGKINDDDKCIPAWEEHQGYTDTGRRGTNELTGSTYHVYRCQCGAKTLDVFPHLKNN</sequence>
<dbReference type="EMBL" id="JBHSJB010000005">
    <property type="protein sequence ID" value="MFC5053224.1"/>
    <property type="molecule type" value="Genomic_DNA"/>
</dbReference>
<reference evidence="2" key="1">
    <citation type="journal article" date="2019" name="Int. J. Syst. Evol. Microbiol.">
        <title>The Global Catalogue of Microorganisms (GCM) 10K type strain sequencing project: providing services to taxonomists for standard genome sequencing and annotation.</title>
        <authorList>
            <consortium name="The Broad Institute Genomics Platform"/>
            <consortium name="The Broad Institute Genome Sequencing Center for Infectious Disease"/>
            <person name="Wu L."/>
            <person name="Ma J."/>
        </authorList>
    </citation>
    <scope>NUCLEOTIDE SEQUENCE [LARGE SCALE GENOMIC DNA]</scope>
    <source>
        <strain evidence="2">KCTC 12848</strain>
    </source>
</reference>
<evidence type="ECO:0000313" key="1">
    <source>
        <dbReference type="EMBL" id="MFC5053224.1"/>
    </source>
</evidence>
<keyword evidence="2" id="KW-1185">Reference proteome</keyword>
<organism evidence="1 2">
    <name type="scientific">Saccharothrix xinjiangensis</name>
    <dbReference type="NCBI Taxonomy" id="204798"/>
    <lineage>
        <taxon>Bacteria</taxon>
        <taxon>Bacillati</taxon>
        <taxon>Actinomycetota</taxon>
        <taxon>Actinomycetes</taxon>
        <taxon>Pseudonocardiales</taxon>
        <taxon>Pseudonocardiaceae</taxon>
        <taxon>Saccharothrix</taxon>
    </lineage>
</organism>
<evidence type="ECO:0000313" key="2">
    <source>
        <dbReference type="Proteomes" id="UP001595833"/>
    </source>
</evidence>
<gene>
    <name evidence="1" type="ORF">ACFPFM_05560</name>
</gene>
<name>A0ABV9XS57_9PSEU</name>
<protein>
    <submittedName>
        <fullName evidence="1">Uncharacterized protein</fullName>
    </submittedName>
</protein>
<comment type="caution">
    <text evidence="1">The sequence shown here is derived from an EMBL/GenBank/DDBJ whole genome shotgun (WGS) entry which is preliminary data.</text>
</comment>
<accession>A0ABV9XS57</accession>
<dbReference type="Proteomes" id="UP001595833">
    <property type="component" value="Unassembled WGS sequence"/>
</dbReference>
<proteinExistence type="predicted"/>